<gene>
    <name evidence="1" type="ORF">TRFO_02048</name>
</gene>
<dbReference type="RefSeq" id="XP_068350063.1">
    <property type="nucleotide sequence ID" value="XM_068490462.1"/>
</dbReference>
<evidence type="ECO:0000313" key="2">
    <source>
        <dbReference type="Proteomes" id="UP000179807"/>
    </source>
</evidence>
<dbReference type="Proteomes" id="UP000179807">
    <property type="component" value="Unassembled WGS sequence"/>
</dbReference>
<comment type="caution">
    <text evidence="1">The sequence shown here is derived from an EMBL/GenBank/DDBJ whole genome shotgun (WGS) entry which is preliminary data.</text>
</comment>
<name>A0A1J4JCM1_9EUKA</name>
<keyword evidence="2" id="KW-1185">Reference proteome</keyword>
<dbReference type="Gene3D" id="1.25.40.20">
    <property type="entry name" value="Ankyrin repeat-containing domain"/>
    <property type="match status" value="1"/>
</dbReference>
<dbReference type="VEuPathDB" id="TrichDB:TRFO_02048"/>
<protein>
    <submittedName>
        <fullName evidence="1">Uncharacterized protein</fullName>
    </submittedName>
</protein>
<dbReference type="Pfam" id="PF12796">
    <property type="entry name" value="Ank_2"/>
    <property type="match status" value="1"/>
</dbReference>
<dbReference type="EMBL" id="MLAK01001148">
    <property type="protein sequence ID" value="OHS96926.1"/>
    <property type="molecule type" value="Genomic_DNA"/>
</dbReference>
<accession>A0A1J4JCM1</accession>
<dbReference type="PANTHER" id="PTHR24159:SF5">
    <property type="entry name" value="ANK_REP_REGION DOMAIN-CONTAINING PROTEIN"/>
    <property type="match status" value="1"/>
</dbReference>
<sequence>MIEETHFQVKINEYEFTIPSHNISDPDSLHFLRENATDKFVEIYDSDLDPNFDFSLIPTVLENPNILLTQDNYQQLHVISELIHISSLSQRITQYQKYIDILSFNEIDEFVNLEQDLLDITNDTVDKIANQLCQYILPDVFSEENYIQELLFLILSCSRARPLKKEKFKHLLEKFISFIQNNNKQNSQTSPSSLLRIPCRNLFSQLRMKETENKDISDSDSSYEDYIEDSKIDSTRLGCYPYEIYHKIELLNYSLKQLNNRFPIELNDIKQVILKDDEKMLLQLMSNPTFEPKTKYLHFSARNSSIKCFKCLLVNVKNIEENIINDAIIGGNIEIIRLCLDQFKTNDILKNDKKVKTLLYTSIKYHQINVFEWLIENYITMTNNWLIAILKKAILYDNYLVMKYIFTNHYDISFLLFYSVNYNNEYISKFLLKSVAFDIGNIVDFIYKYGQLKFKDFIYPRYETNQFISLLVHYNSINIDQSSLTSKLHQYDFPSEFFITGSQNETFLLLQCIANNTKIVKFLLNFKEFQSMINKSKFLFCFSFKQYHINVENIQ</sequence>
<reference evidence="1" key="1">
    <citation type="submission" date="2016-10" db="EMBL/GenBank/DDBJ databases">
        <authorList>
            <person name="Benchimol M."/>
            <person name="Almeida L.G."/>
            <person name="Vasconcelos A.T."/>
            <person name="Perreira-Neves A."/>
            <person name="Rosa I.A."/>
            <person name="Tasca T."/>
            <person name="Bogo M.R."/>
            <person name="de Souza W."/>
        </authorList>
    </citation>
    <scope>NUCLEOTIDE SEQUENCE [LARGE SCALE GENOMIC DNA]</scope>
    <source>
        <strain evidence="1">K</strain>
    </source>
</reference>
<dbReference type="InterPro" id="IPR036770">
    <property type="entry name" value="Ankyrin_rpt-contain_sf"/>
</dbReference>
<dbReference type="SUPFAM" id="SSF48403">
    <property type="entry name" value="Ankyrin repeat"/>
    <property type="match status" value="1"/>
</dbReference>
<dbReference type="InterPro" id="IPR002110">
    <property type="entry name" value="Ankyrin_rpt"/>
</dbReference>
<dbReference type="AlphaFoldDB" id="A0A1J4JCM1"/>
<organism evidence="1 2">
    <name type="scientific">Tritrichomonas foetus</name>
    <dbReference type="NCBI Taxonomy" id="1144522"/>
    <lineage>
        <taxon>Eukaryota</taxon>
        <taxon>Metamonada</taxon>
        <taxon>Parabasalia</taxon>
        <taxon>Tritrichomonadida</taxon>
        <taxon>Tritrichomonadidae</taxon>
        <taxon>Tritrichomonas</taxon>
    </lineage>
</organism>
<proteinExistence type="predicted"/>
<dbReference type="GeneID" id="94825166"/>
<evidence type="ECO:0000313" key="1">
    <source>
        <dbReference type="EMBL" id="OHS96926.1"/>
    </source>
</evidence>
<dbReference type="PANTHER" id="PTHR24159">
    <property type="match status" value="1"/>
</dbReference>